<protein>
    <submittedName>
        <fullName evidence="2">Uncharacterized protein</fullName>
    </submittedName>
</protein>
<comment type="caution">
    <text evidence="2">The sequence shown here is derived from an EMBL/GenBank/DDBJ whole genome shotgun (WGS) entry which is preliminary data.</text>
</comment>
<dbReference type="EMBL" id="JACGWN010000160">
    <property type="protein sequence ID" value="KAL0386419.1"/>
    <property type="molecule type" value="Genomic_DNA"/>
</dbReference>
<feature type="compositionally biased region" description="Polar residues" evidence="1">
    <location>
        <begin position="17"/>
        <end position="31"/>
    </location>
</feature>
<feature type="region of interest" description="Disordered" evidence="1">
    <location>
        <begin position="1"/>
        <end position="33"/>
    </location>
</feature>
<evidence type="ECO:0000256" key="1">
    <source>
        <dbReference type="SAM" id="MobiDB-lite"/>
    </source>
</evidence>
<name>A0AAW2S2W4_9LAMI</name>
<proteinExistence type="predicted"/>
<sequence length="102" mass="11299">MVIDATGHIFPPVHVSHQPNENETGITSNDWGGSVLDVGSAADQPLYSESENHTQLSVVARLVNIKSEHNLPQSCYDEISQLIGEVLPRDHMLPKDYYSTKK</sequence>
<dbReference type="AlphaFoldDB" id="A0AAW2S2W4"/>
<evidence type="ECO:0000313" key="2">
    <source>
        <dbReference type="EMBL" id="KAL0386419.1"/>
    </source>
</evidence>
<reference evidence="2" key="1">
    <citation type="submission" date="2020-06" db="EMBL/GenBank/DDBJ databases">
        <authorList>
            <person name="Li T."/>
            <person name="Hu X."/>
            <person name="Zhang T."/>
            <person name="Song X."/>
            <person name="Zhang H."/>
            <person name="Dai N."/>
            <person name="Sheng W."/>
            <person name="Hou X."/>
            <person name="Wei L."/>
        </authorList>
    </citation>
    <scope>NUCLEOTIDE SEQUENCE</scope>
    <source>
        <strain evidence="2">KEN1</strain>
        <tissue evidence="2">Leaf</tissue>
    </source>
</reference>
<gene>
    <name evidence="2" type="ORF">Slati_4546500</name>
</gene>
<organism evidence="2">
    <name type="scientific">Sesamum latifolium</name>
    <dbReference type="NCBI Taxonomy" id="2727402"/>
    <lineage>
        <taxon>Eukaryota</taxon>
        <taxon>Viridiplantae</taxon>
        <taxon>Streptophyta</taxon>
        <taxon>Embryophyta</taxon>
        <taxon>Tracheophyta</taxon>
        <taxon>Spermatophyta</taxon>
        <taxon>Magnoliopsida</taxon>
        <taxon>eudicotyledons</taxon>
        <taxon>Gunneridae</taxon>
        <taxon>Pentapetalae</taxon>
        <taxon>asterids</taxon>
        <taxon>lamiids</taxon>
        <taxon>Lamiales</taxon>
        <taxon>Pedaliaceae</taxon>
        <taxon>Sesamum</taxon>
    </lineage>
</organism>
<accession>A0AAW2S2W4</accession>
<reference evidence="2" key="2">
    <citation type="journal article" date="2024" name="Plant">
        <title>Genomic evolution and insights into agronomic trait innovations of Sesamum species.</title>
        <authorList>
            <person name="Miao H."/>
            <person name="Wang L."/>
            <person name="Qu L."/>
            <person name="Liu H."/>
            <person name="Sun Y."/>
            <person name="Le M."/>
            <person name="Wang Q."/>
            <person name="Wei S."/>
            <person name="Zheng Y."/>
            <person name="Lin W."/>
            <person name="Duan Y."/>
            <person name="Cao H."/>
            <person name="Xiong S."/>
            <person name="Wang X."/>
            <person name="Wei L."/>
            <person name="Li C."/>
            <person name="Ma Q."/>
            <person name="Ju M."/>
            <person name="Zhao R."/>
            <person name="Li G."/>
            <person name="Mu C."/>
            <person name="Tian Q."/>
            <person name="Mei H."/>
            <person name="Zhang T."/>
            <person name="Gao T."/>
            <person name="Zhang H."/>
        </authorList>
    </citation>
    <scope>NUCLEOTIDE SEQUENCE</scope>
    <source>
        <strain evidence="2">KEN1</strain>
    </source>
</reference>